<dbReference type="AlphaFoldDB" id="A0A495VX86"/>
<evidence type="ECO:0000313" key="1">
    <source>
        <dbReference type="EMBL" id="RKT52985.1"/>
    </source>
</evidence>
<comment type="caution">
    <text evidence="1">The sequence shown here is derived from an EMBL/GenBank/DDBJ whole genome shotgun (WGS) entry which is preliminary data.</text>
</comment>
<proteinExistence type="predicted"/>
<dbReference type="RefSeq" id="WP_121002929.1">
    <property type="nucleotide sequence ID" value="NZ_RBXO01000001.1"/>
</dbReference>
<evidence type="ECO:0000313" key="2">
    <source>
        <dbReference type="Proteomes" id="UP000282084"/>
    </source>
</evidence>
<dbReference type="EMBL" id="RBXO01000001">
    <property type="protein sequence ID" value="RKT52985.1"/>
    <property type="molecule type" value="Genomic_DNA"/>
</dbReference>
<dbReference type="Gene3D" id="3.40.50.300">
    <property type="entry name" value="P-loop containing nucleotide triphosphate hydrolases"/>
    <property type="match status" value="1"/>
</dbReference>
<protein>
    <recommendedName>
        <fullName evidence="3">Uridine kinase</fullName>
    </recommendedName>
</protein>
<organism evidence="1 2">
    <name type="scientific">Saccharothrix australiensis</name>
    <dbReference type="NCBI Taxonomy" id="2072"/>
    <lineage>
        <taxon>Bacteria</taxon>
        <taxon>Bacillati</taxon>
        <taxon>Actinomycetota</taxon>
        <taxon>Actinomycetes</taxon>
        <taxon>Pseudonocardiales</taxon>
        <taxon>Pseudonocardiaceae</taxon>
        <taxon>Saccharothrix</taxon>
    </lineage>
</organism>
<accession>A0A495VX86</accession>
<dbReference type="OrthoDB" id="5186671at2"/>
<evidence type="ECO:0008006" key="3">
    <source>
        <dbReference type="Google" id="ProtNLM"/>
    </source>
</evidence>
<dbReference type="InterPro" id="IPR027417">
    <property type="entry name" value="P-loop_NTPase"/>
</dbReference>
<keyword evidence="2" id="KW-1185">Reference proteome</keyword>
<sequence>MKVRPLTPEGLVAELVERVDAAPRTPWTRVLLDGAPPTRPGALADALVEPLRARGRPVLRVSAGDFLRPASVRLEFGRTDPDAFRDGWLDVGGLLREVLSPLDPGGSGRVLPSLWNPVTDRASRADYATLPEGGVLLLDGTLLLDKWLPAELTAHLWLSEAALARQTDPEWRWTLPAYAGYEPRADVTIRYDHPSRPALVGTIG</sequence>
<name>A0A495VX86_9PSEU</name>
<dbReference type="Proteomes" id="UP000282084">
    <property type="component" value="Unassembled WGS sequence"/>
</dbReference>
<reference evidence="1 2" key="1">
    <citation type="submission" date="2018-10" db="EMBL/GenBank/DDBJ databases">
        <title>Sequencing the genomes of 1000 actinobacteria strains.</title>
        <authorList>
            <person name="Klenk H.-P."/>
        </authorList>
    </citation>
    <scope>NUCLEOTIDE SEQUENCE [LARGE SCALE GENOMIC DNA]</scope>
    <source>
        <strain evidence="1 2">DSM 43800</strain>
    </source>
</reference>
<gene>
    <name evidence="1" type="ORF">C8E97_1528</name>
</gene>